<dbReference type="EMBL" id="CM017326">
    <property type="protein sequence ID" value="KAE8076187.1"/>
    <property type="molecule type" value="Genomic_DNA"/>
</dbReference>
<keyword evidence="1" id="KW-1133">Transmembrane helix</keyword>
<sequence length="205" mass="23101">MATLTKGLVGIQLPDCDTRPFSIFIVYTPRSIETRFKVRVIEETQTLDLFSMARGTPNSHIQIKGAVYDSHKQYYMSDINECESLKSPCFNGSGSVYCENTKGSYLCHSRVVEYPTKPSVRVAIIAIGISSGLGVLILLCGGWWSYKVEGKKEEIIAVANLAKRCLDLNGKKRPTMKEVAMELETIQMLQKAHNFEQNYEELEYV</sequence>
<feature type="transmembrane region" description="Helical" evidence="1">
    <location>
        <begin position="122"/>
        <end position="146"/>
    </location>
</feature>
<protein>
    <recommendedName>
        <fullName evidence="4">EGF-like calcium-binding domain-containing protein</fullName>
    </recommendedName>
</protein>
<dbReference type="OrthoDB" id="4062651at2759"/>
<keyword evidence="1" id="KW-0472">Membrane</keyword>
<keyword evidence="1" id="KW-0812">Transmembrane</keyword>
<dbReference type="AlphaFoldDB" id="A0A5N6RE71"/>
<dbReference type="Gene3D" id="1.10.510.10">
    <property type="entry name" value="Transferase(Phosphotransferase) domain 1"/>
    <property type="match status" value="1"/>
</dbReference>
<evidence type="ECO:0000256" key="1">
    <source>
        <dbReference type="SAM" id="Phobius"/>
    </source>
</evidence>
<reference evidence="2 3" key="1">
    <citation type="submission" date="2019-06" db="EMBL/GenBank/DDBJ databases">
        <title>A chromosomal-level reference genome of Carpinus fangiana (Coryloideae, Betulaceae).</title>
        <authorList>
            <person name="Yang X."/>
            <person name="Wang Z."/>
            <person name="Zhang L."/>
            <person name="Hao G."/>
            <person name="Liu J."/>
            <person name="Yang Y."/>
        </authorList>
    </citation>
    <scope>NUCLEOTIDE SEQUENCE [LARGE SCALE GENOMIC DNA]</scope>
    <source>
        <strain evidence="2">Cfa_2016G</strain>
        <tissue evidence="2">Leaf</tissue>
    </source>
</reference>
<dbReference type="Gene3D" id="2.10.25.10">
    <property type="entry name" value="Laminin"/>
    <property type="match status" value="1"/>
</dbReference>
<accession>A0A5N6RE71</accession>
<proteinExistence type="predicted"/>
<dbReference type="CDD" id="cd00054">
    <property type="entry name" value="EGF_CA"/>
    <property type="match status" value="1"/>
</dbReference>
<keyword evidence="3" id="KW-1185">Reference proteome</keyword>
<evidence type="ECO:0000313" key="3">
    <source>
        <dbReference type="Proteomes" id="UP000327013"/>
    </source>
</evidence>
<organism evidence="2 3">
    <name type="scientific">Carpinus fangiana</name>
    <dbReference type="NCBI Taxonomy" id="176857"/>
    <lineage>
        <taxon>Eukaryota</taxon>
        <taxon>Viridiplantae</taxon>
        <taxon>Streptophyta</taxon>
        <taxon>Embryophyta</taxon>
        <taxon>Tracheophyta</taxon>
        <taxon>Spermatophyta</taxon>
        <taxon>Magnoliopsida</taxon>
        <taxon>eudicotyledons</taxon>
        <taxon>Gunneridae</taxon>
        <taxon>Pentapetalae</taxon>
        <taxon>rosids</taxon>
        <taxon>fabids</taxon>
        <taxon>Fagales</taxon>
        <taxon>Betulaceae</taxon>
        <taxon>Carpinus</taxon>
    </lineage>
</organism>
<dbReference type="Proteomes" id="UP000327013">
    <property type="component" value="Chromosome 6"/>
</dbReference>
<evidence type="ECO:0000313" key="2">
    <source>
        <dbReference type="EMBL" id="KAE8076187.1"/>
    </source>
</evidence>
<gene>
    <name evidence="2" type="ORF">FH972_014851</name>
</gene>
<evidence type="ECO:0008006" key="4">
    <source>
        <dbReference type="Google" id="ProtNLM"/>
    </source>
</evidence>
<name>A0A5N6RE71_9ROSI</name>